<dbReference type="Proteomes" id="UP000885779">
    <property type="component" value="Unassembled WGS sequence"/>
</dbReference>
<sequence length="275" mass="32545">MERNNLQFDVKIGTSGYSYEDWRDNFYPSDIPKAGMLEFYSWFFNTVEINSSYYRIPNHHVFQRMAEKTPPDFEFIVKVNQETTHRRLENKQAINQLIEALKPMMECQKLHGLLAQFPYSFRNTEANRRYLSETKRFVGDIPLFVEFRNDSWLKPALIPFLRENGMCYVNVDQPGLKGLLPPQDVVTNPPGYIRFHGRNAAKWWDGQGSERYDYEYTKNELLEWLDNISRILKKAPKTYIFFNNHPQGKAIKNARDMMEILSSQLGIRFDTRAIM</sequence>
<dbReference type="Gene3D" id="3.20.20.410">
    <property type="entry name" value="Protein of unknown function UPF0759"/>
    <property type="match status" value="1"/>
</dbReference>
<dbReference type="PANTHER" id="PTHR30348">
    <property type="entry name" value="UNCHARACTERIZED PROTEIN YECE"/>
    <property type="match status" value="1"/>
</dbReference>
<dbReference type="PANTHER" id="PTHR30348:SF13">
    <property type="entry name" value="UPF0759 PROTEIN YUNF"/>
    <property type="match status" value="1"/>
</dbReference>
<dbReference type="EMBL" id="DRQG01000101">
    <property type="protein sequence ID" value="HGY56175.1"/>
    <property type="molecule type" value="Genomic_DNA"/>
</dbReference>
<reference evidence="1" key="1">
    <citation type="journal article" date="2020" name="mSystems">
        <title>Genome- and Community-Level Interaction Insights into Carbon Utilization and Element Cycling Functions of Hydrothermarchaeota in Hydrothermal Sediment.</title>
        <authorList>
            <person name="Zhou Z."/>
            <person name="Liu Y."/>
            <person name="Xu W."/>
            <person name="Pan J."/>
            <person name="Luo Z.H."/>
            <person name="Li M."/>
        </authorList>
    </citation>
    <scope>NUCLEOTIDE SEQUENCE [LARGE SCALE GENOMIC DNA]</scope>
    <source>
        <strain evidence="1">HyVt-577</strain>
    </source>
</reference>
<gene>
    <name evidence="1" type="ORF">ENK44_10760</name>
</gene>
<dbReference type="Pfam" id="PF01904">
    <property type="entry name" value="DUF72"/>
    <property type="match status" value="1"/>
</dbReference>
<dbReference type="InterPro" id="IPR036520">
    <property type="entry name" value="UPF0759_sf"/>
</dbReference>
<accession>A0A7V4U195</accession>
<organism evidence="1">
    <name type="scientific">Caldithrix abyssi</name>
    <dbReference type="NCBI Taxonomy" id="187145"/>
    <lineage>
        <taxon>Bacteria</taxon>
        <taxon>Pseudomonadati</taxon>
        <taxon>Calditrichota</taxon>
        <taxon>Calditrichia</taxon>
        <taxon>Calditrichales</taxon>
        <taxon>Calditrichaceae</taxon>
        <taxon>Caldithrix</taxon>
    </lineage>
</organism>
<dbReference type="SUPFAM" id="SSF117396">
    <property type="entry name" value="TM1631-like"/>
    <property type="match status" value="1"/>
</dbReference>
<comment type="caution">
    <text evidence="1">The sequence shown here is derived from an EMBL/GenBank/DDBJ whole genome shotgun (WGS) entry which is preliminary data.</text>
</comment>
<name>A0A7V4U195_CALAY</name>
<dbReference type="InterPro" id="IPR002763">
    <property type="entry name" value="DUF72"/>
</dbReference>
<dbReference type="AlphaFoldDB" id="A0A7V4U195"/>
<evidence type="ECO:0000313" key="1">
    <source>
        <dbReference type="EMBL" id="HGY56175.1"/>
    </source>
</evidence>
<proteinExistence type="predicted"/>
<protein>
    <submittedName>
        <fullName evidence="1">DUF72 domain-containing protein</fullName>
    </submittedName>
</protein>